<dbReference type="Pfam" id="PF19583">
    <property type="entry name" value="ODP"/>
    <property type="match status" value="1"/>
</dbReference>
<evidence type="ECO:0000259" key="1">
    <source>
        <dbReference type="SMART" id="SM00849"/>
    </source>
</evidence>
<dbReference type="Proteomes" id="UP000199409">
    <property type="component" value="Unassembled WGS sequence"/>
</dbReference>
<accession>A0A1H4C9U1</accession>
<dbReference type="InterPro" id="IPR001279">
    <property type="entry name" value="Metallo-B-lactamas"/>
</dbReference>
<keyword evidence="3" id="KW-1185">Reference proteome</keyword>
<dbReference type="EMBL" id="FNQN01000007">
    <property type="protein sequence ID" value="SEA57118.1"/>
    <property type="molecule type" value="Genomic_DNA"/>
</dbReference>
<dbReference type="RefSeq" id="WP_092349065.1">
    <property type="nucleotide sequence ID" value="NZ_FNQN01000007.1"/>
</dbReference>
<feature type="domain" description="Metallo-beta-lactamase" evidence="1">
    <location>
        <begin position="25"/>
        <end position="214"/>
    </location>
</feature>
<dbReference type="SUPFAM" id="SSF56281">
    <property type="entry name" value="Metallo-hydrolase/oxidoreductase"/>
    <property type="match status" value="1"/>
</dbReference>
<dbReference type="Gene3D" id="3.60.15.10">
    <property type="entry name" value="Ribonuclease Z/Hydroxyacylglutathione hydrolase-like"/>
    <property type="match status" value="1"/>
</dbReference>
<sequence length="249" mass="27966">MLTLFETAQHKNVFVDNLSSGHMVQANQHVIVSNGIGMVLDPGGHKVYTKLFSMLSSEMEISALKHIFFSHQDPDIIASTNGWLMVTNADAYLSELWMRFIPHFGVDELVVERIKPIPDEGMIITVGDVPLKVIPAHFLHSPGNFQLYDPVAKILYTGDLGASLDMPYSFVEDFAAHVPYMEGFHKRYMANSKALKTWVNTVRQLDIEIIAPQHGAMFPNKELSQRFIDWIDGLSCGTDFLPDKYAIPA</sequence>
<dbReference type="OrthoDB" id="9768433at2"/>
<dbReference type="SMART" id="SM00849">
    <property type="entry name" value="Lactamase_B"/>
    <property type="match status" value="1"/>
</dbReference>
<protein>
    <submittedName>
        <fullName evidence="2">Metallo-beta-lactamase superfamily protein</fullName>
    </submittedName>
</protein>
<dbReference type="PANTHER" id="PTHR43041:SF1">
    <property type="entry name" value="METALLO-BETA-LACTAMASE DOMAIN-CONTAINING PROTEIN"/>
    <property type="match status" value="1"/>
</dbReference>
<dbReference type="STRING" id="37625.SAMN05660420_02510"/>
<name>A0A1H4C9U1_9BACT</name>
<reference evidence="2 3" key="1">
    <citation type="submission" date="2016-10" db="EMBL/GenBank/DDBJ databases">
        <authorList>
            <person name="de Groot N.N."/>
        </authorList>
    </citation>
    <scope>NUCLEOTIDE SEQUENCE [LARGE SCALE GENOMIC DNA]</scope>
    <source>
        <strain evidence="2 3">DSM 7343</strain>
    </source>
</reference>
<evidence type="ECO:0000313" key="3">
    <source>
        <dbReference type="Proteomes" id="UP000199409"/>
    </source>
</evidence>
<gene>
    <name evidence="2" type="ORF">SAMN05660420_02510</name>
</gene>
<dbReference type="AlphaFoldDB" id="A0A1H4C9U1"/>
<proteinExistence type="predicted"/>
<dbReference type="PANTHER" id="PTHR43041">
    <property type="entry name" value="HYDROLASE, METALLO-BETA-LACTAMASE SUPERFAMILY"/>
    <property type="match status" value="1"/>
</dbReference>
<evidence type="ECO:0000313" key="2">
    <source>
        <dbReference type="EMBL" id="SEA57118.1"/>
    </source>
</evidence>
<organism evidence="2 3">
    <name type="scientific">Desulfuromusa kysingii</name>
    <dbReference type="NCBI Taxonomy" id="37625"/>
    <lineage>
        <taxon>Bacteria</taxon>
        <taxon>Pseudomonadati</taxon>
        <taxon>Thermodesulfobacteriota</taxon>
        <taxon>Desulfuromonadia</taxon>
        <taxon>Desulfuromonadales</taxon>
        <taxon>Geopsychrobacteraceae</taxon>
        <taxon>Desulfuromusa</taxon>
    </lineage>
</organism>
<dbReference type="InterPro" id="IPR045761">
    <property type="entry name" value="ODP_dom"/>
</dbReference>
<dbReference type="InterPro" id="IPR036866">
    <property type="entry name" value="RibonucZ/Hydroxyglut_hydro"/>
</dbReference>